<protein>
    <submittedName>
        <fullName evidence="2">NAD-dependent epimerase/dehydratase</fullName>
    </submittedName>
</protein>
<dbReference type="eggNOG" id="COG0451">
    <property type="taxonomic scope" value="Bacteria"/>
</dbReference>
<organism evidence="2 3">
    <name type="scientific">Crinalium epipsammum PCC 9333</name>
    <dbReference type="NCBI Taxonomy" id="1173022"/>
    <lineage>
        <taxon>Bacteria</taxon>
        <taxon>Bacillati</taxon>
        <taxon>Cyanobacteriota</taxon>
        <taxon>Cyanophyceae</taxon>
        <taxon>Gomontiellales</taxon>
        <taxon>Gomontiellaceae</taxon>
        <taxon>Crinalium</taxon>
    </lineage>
</organism>
<keyword evidence="3" id="KW-1185">Reference proteome</keyword>
<dbReference type="Gene3D" id="3.40.50.720">
    <property type="entry name" value="NAD(P)-binding Rossmann-like Domain"/>
    <property type="match status" value="1"/>
</dbReference>
<dbReference type="HOGENOM" id="CLU_882268_0_0_3"/>
<reference evidence="2 3" key="1">
    <citation type="submission" date="2012-06" db="EMBL/GenBank/DDBJ databases">
        <title>Finished chromosome of genome of Crinalium epipsammum PCC 9333.</title>
        <authorList>
            <consortium name="US DOE Joint Genome Institute"/>
            <person name="Gugger M."/>
            <person name="Coursin T."/>
            <person name="Rippka R."/>
            <person name="Tandeau De Marsac N."/>
            <person name="Huntemann M."/>
            <person name="Wei C.-L."/>
            <person name="Han J."/>
            <person name="Detter J.C."/>
            <person name="Han C."/>
            <person name="Tapia R."/>
            <person name="Davenport K."/>
            <person name="Daligault H."/>
            <person name="Erkkila T."/>
            <person name="Gu W."/>
            <person name="Munk A.C.C."/>
            <person name="Teshima H."/>
            <person name="Xu Y."/>
            <person name="Chain P."/>
            <person name="Chen A."/>
            <person name="Krypides N."/>
            <person name="Mavromatis K."/>
            <person name="Markowitz V."/>
            <person name="Szeto E."/>
            <person name="Ivanova N."/>
            <person name="Mikhailova N."/>
            <person name="Ovchinnikova G."/>
            <person name="Pagani I."/>
            <person name="Pati A."/>
            <person name="Goodwin L."/>
            <person name="Peters L."/>
            <person name="Pitluck S."/>
            <person name="Woyke T."/>
            <person name="Kerfeld C."/>
        </authorList>
    </citation>
    <scope>NUCLEOTIDE SEQUENCE [LARGE SCALE GENOMIC DNA]</scope>
    <source>
        <strain evidence="2 3">PCC 9333</strain>
    </source>
</reference>
<feature type="domain" description="NAD-dependent epimerase/dehydratase" evidence="1">
    <location>
        <begin position="9"/>
        <end position="219"/>
    </location>
</feature>
<dbReference type="PANTHER" id="PTHR43245">
    <property type="entry name" value="BIFUNCTIONAL POLYMYXIN RESISTANCE PROTEIN ARNA"/>
    <property type="match status" value="1"/>
</dbReference>
<gene>
    <name evidence="2" type="ORF">Cri9333_2530</name>
</gene>
<proteinExistence type="predicted"/>
<dbReference type="Pfam" id="PF01370">
    <property type="entry name" value="Epimerase"/>
    <property type="match status" value="1"/>
</dbReference>
<accession>K9VZI8</accession>
<dbReference type="STRING" id="1173022.Cri9333_2530"/>
<dbReference type="Proteomes" id="UP000010472">
    <property type="component" value="Chromosome"/>
</dbReference>
<name>K9VZI8_9CYAN</name>
<dbReference type="InterPro" id="IPR001509">
    <property type="entry name" value="Epimerase_deHydtase"/>
</dbReference>
<evidence type="ECO:0000313" key="2">
    <source>
        <dbReference type="EMBL" id="AFZ13396.1"/>
    </source>
</evidence>
<evidence type="ECO:0000313" key="3">
    <source>
        <dbReference type="Proteomes" id="UP000010472"/>
    </source>
</evidence>
<dbReference type="PANTHER" id="PTHR43245:SF13">
    <property type="entry name" value="UDP-D-APIOSE_UDP-D-XYLOSE SYNTHASE 2"/>
    <property type="match status" value="1"/>
</dbReference>
<dbReference type="InterPro" id="IPR050177">
    <property type="entry name" value="Lipid_A_modif_metabolic_enz"/>
</dbReference>
<dbReference type="InterPro" id="IPR036291">
    <property type="entry name" value="NAD(P)-bd_dom_sf"/>
</dbReference>
<dbReference type="EMBL" id="CP003620">
    <property type="protein sequence ID" value="AFZ13396.1"/>
    <property type="molecule type" value="Genomic_DNA"/>
</dbReference>
<evidence type="ECO:0000259" key="1">
    <source>
        <dbReference type="Pfam" id="PF01370"/>
    </source>
</evidence>
<dbReference type="AlphaFoldDB" id="K9VZI8"/>
<dbReference type="KEGG" id="cep:Cri9333_2530"/>
<sequence length="329" mass="37468">MPPMTPKRILVTGASGCIGHYISETLIQETDHELFLLVRNPSKLRIDYKARSGVNIVQGDMRYIERLTSLIKSMDQVVLTAAGWGGIEAFDINVNKTLQLLNMLDPNQCEQVIYFSTASLLDRNHKLLKEAGEMGTDYIRSKFDCMRRLPKLAIAPHITTVFPTLVLGGDADKPYSHISAGLPDVVKYVKYIRWLKADGSFHFIHARDIAQVVRYLIDNPPLPGWEEGVFSRRQLVLGNQRTTADQAVEEVCDYFGKKIHYRIPLSIWLANILINVFKIQMAAWDRFCLNYRHFSYENPVNPGTYNLPIYCATFSDILKTRGIERTAAK</sequence>
<dbReference type="SUPFAM" id="SSF51735">
    <property type="entry name" value="NAD(P)-binding Rossmann-fold domains"/>
    <property type="match status" value="1"/>
</dbReference>